<dbReference type="OrthoDB" id="361978at2759"/>
<dbReference type="EMBL" id="CP056065">
    <property type="protein sequence ID" value="UKJ88329.2"/>
    <property type="molecule type" value="Genomic_DNA"/>
</dbReference>
<evidence type="ECO:0000313" key="2">
    <source>
        <dbReference type="EMBL" id="UKJ88329.2"/>
    </source>
</evidence>
<feature type="compositionally biased region" description="Low complexity" evidence="1">
    <location>
        <begin position="368"/>
        <end position="382"/>
    </location>
</feature>
<feature type="compositionally biased region" description="Gly residues" evidence="1">
    <location>
        <begin position="383"/>
        <end position="401"/>
    </location>
</feature>
<dbReference type="Proteomes" id="UP000244803">
    <property type="component" value="Chromosome 1"/>
</dbReference>
<organism evidence="2 3">
    <name type="scientific">Theileria orientalis</name>
    <dbReference type="NCBI Taxonomy" id="68886"/>
    <lineage>
        <taxon>Eukaryota</taxon>
        <taxon>Sar</taxon>
        <taxon>Alveolata</taxon>
        <taxon>Apicomplexa</taxon>
        <taxon>Aconoidasida</taxon>
        <taxon>Piroplasmida</taxon>
        <taxon>Theileriidae</taxon>
        <taxon>Theileria</taxon>
    </lineage>
</organism>
<dbReference type="AlphaFoldDB" id="A0A976QQP3"/>
<feature type="compositionally biased region" description="Low complexity" evidence="1">
    <location>
        <begin position="341"/>
        <end position="357"/>
    </location>
</feature>
<evidence type="ECO:0000313" key="3">
    <source>
        <dbReference type="Proteomes" id="UP000244803"/>
    </source>
</evidence>
<accession>A0A976QQP3</accession>
<reference evidence="2" key="1">
    <citation type="submission" date="2022-07" db="EMBL/GenBank/DDBJ databases">
        <title>Evaluation of T. orientalis genome assembly methods using nanopore sequencing and analysis of variation between genomes.</title>
        <authorList>
            <person name="Yam J."/>
            <person name="Micallef M.L."/>
            <person name="Liu M."/>
            <person name="Djordjevic S.P."/>
            <person name="Bogema D.R."/>
            <person name="Jenkins C."/>
        </authorList>
    </citation>
    <scope>NUCLEOTIDE SEQUENCE</scope>
    <source>
        <strain evidence="2">Fish Creek</strain>
    </source>
</reference>
<feature type="compositionally biased region" description="Gly residues" evidence="1">
    <location>
        <begin position="423"/>
        <end position="434"/>
    </location>
</feature>
<feature type="compositionally biased region" description="Gly residues" evidence="1">
    <location>
        <begin position="270"/>
        <end position="294"/>
    </location>
</feature>
<feature type="compositionally biased region" description="Pro residues" evidence="1">
    <location>
        <begin position="255"/>
        <end position="266"/>
    </location>
</feature>
<name>A0A976QQP3_THEOR</name>
<gene>
    <name evidence="2" type="ORF">MACJ_000773</name>
</gene>
<feature type="region of interest" description="Disordered" evidence="1">
    <location>
        <begin position="222"/>
        <end position="434"/>
    </location>
</feature>
<feature type="compositionally biased region" description="Low complexity" evidence="1">
    <location>
        <begin position="295"/>
        <end position="305"/>
    </location>
</feature>
<sequence length="434" mass="42296">MLNKCVKLILILALVVAVAFGISFLPFSLSDKFKQVAEKVTSHIKGLAGVNRNAGAKLNLDFSKRDTYKLGDFNVVFDKVNNVPKAGFHKFVHKGENDATLDVEKFFNGETELEGLEGGVFDYAAAYFKGESPHLLLVELALHDPENDAKPENAGENKEGEAKEGANKAIATPEGKKGLVMFFAPGENNRWVKLPEGANLAHKVEEVFRALSTAAAAAPNETPVGGNAGGAGASPAGGAGAGPAPTGGEGAPNVVPVPGPAPPVPAARPGVGGEAGGNPTGGAAAGAPGVGNGANPGPVGARGEAGSAGPGGVAGAAGVVPNPPTPDAARSGLPSGGVNPGTHNAGGHASTTHATAGEPGLRGVSTEGSGVNPQSGGNSNGNNHGGSGGAGHGTSNGGGSSGSSSAIGPNGPGVPGNERTSDGGNGQDHGSQGP</sequence>
<feature type="region of interest" description="Disordered" evidence="1">
    <location>
        <begin position="146"/>
        <end position="167"/>
    </location>
</feature>
<proteinExistence type="predicted"/>
<feature type="compositionally biased region" description="Gly residues" evidence="1">
    <location>
        <begin position="306"/>
        <end position="315"/>
    </location>
</feature>
<feature type="compositionally biased region" description="Basic and acidic residues" evidence="1">
    <location>
        <begin position="146"/>
        <end position="166"/>
    </location>
</feature>
<feature type="compositionally biased region" description="Gly residues" evidence="1">
    <location>
        <begin position="226"/>
        <end position="250"/>
    </location>
</feature>
<evidence type="ECO:0000256" key="1">
    <source>
        <dbReference type="SAM" id="MobiDB-lite"/>
    </source>
</evidence>
<protein>
    <submittedName>
        <fullName evidence="2">Uncharacterized protein</fullName>
    </submittedName>
</protein>